<evidence type="ECO:0000313" key="1">
    <source>
        <dbReference type="EMBL" id="CAI2375352.1"/>
    </source>
</evidence>
<name>A0AAD2D080_EUPCR</name>
<reference evidence="1" key="1">
    <citation type="submission" date="2023-07" db="EMBL/GenBank/DDBJ databases">
        <authorList>
            <consortium name="AG Swart"/>
            <person name="Singh M."/>
            <person name="Singh A."/>
            <person name="Seah K."/>
            <person name="Emmerich C."/>
        </authorList>
    </citation>
    <scope>NUCLEOTIDE SEQUENCE</scope>
    <source>
        <strain evidence="1">DP1</strain>
    </source>
</reference>
<organism evidence="1 2">
    <name type="scientific">Euplotes crassus</name>
    <dbReference type="NCBI Taxonomy" id="5936"/>
    <lineage>
        <taxon>Eukaryota</taxon>
        <taxon>Sar</taxon>
        <taxon>Alveolata</taxon>
        <taxon>Ciliophora</taxon>
        <taxon>Intramacronucleata</taxon>
        <taxon>Spirotrichea</taxon>
        <taxon>Hypotrichia</taxon>
        <taxon>Euplotida</taxon>
        <taxon>Euplotidae</taxon>
        <taxon>Moneuplotes</taxon>
    </lineage>
</organism>
<gene>
    <name evidence="1" type="ORF">ECRASSUSDP1_LOCUS16714</name>
</gene>
<dbReference type="EMBL" id="CAMPGE010016819">
    <property type="protein sequence ID" value="CAI2375352.1"/>
    <property type="molecule type" value="Genomic_DNA"/>
</dbReference>
<proteinExistence type="predicted"/>
<accession>A0AAD2D080</accession>
<keyword evidence="2" id="KW-1185">Reference proteome</keyword>
<sequence length="70" mass="8305">MIPAWIQYTSNICLILSETFLCKYRQPQRPDHPPLLQTHPGFQGCFLLHFEIQQIEKYQKHFEIESDSGL</sequence>
<dbReference type="Proteomes" id="UP001295684">
    <property type="component" value="Unassembled WGS sequence"/>
</dbReference>
<protein>
    <submittedName>
        <fullName evidence="1">Uncharacterized protein</fullName>
    </submittedName>
</protein>
<evidence type="ECO:0000313" key="2">
    <source>
        <dbReference type="Proteomes" id="UP001295684"/>
    </source>
</evidence>
<comment type="caution">
    <text evidence="1">The sequence shown here is derived from an EMBL/GenBank/DDBJ whole genome shotgun (WGS) entry which is preliminary data.</text>
</comment>
<dbReference type="AlphaFoldDB" id="A0AAD2D080"/>